<dbReference type="AlphaFoldDB" id="A0A652ZVZ6"/>
<proteinExistence type="predicted"/>
<accession>A0A652ZVZ6</accession>
<name>A0A652ZVZ6_9SPIR</name>
<sequence>MVLRTLCLFKYSSKVYNELTNGSFLEVACEESEPADRIIGPVRSRLRDSSAACPAACERYLAQDLRGRDLPYGFRVDLDRGRGRGSDPEPSKLFC</sequence>
<reference evidence="1" key="1">
    <citation type="submission" date="2018-07" db="EMBL/GenBank/DDBJ databases">
        <authorList>
            <consortium name="Genoscope - CEA"/>
            <person name="William W."/>
        </authorList>
    </citation>
    <scope>NUCLEOTIDE SEQUENCE</scope>
    <source>
        <strain evidence="1">IK1</strain>
    </source>
</reference>
<organism evidence="1">
    <name type="scientific">uncultured Spirochaetota bacterium</name>
    <dbReference type="NCBI Taxonomy" id="460511"/>
    <lineage>
        <taxon>Bacteria</taxon>
        <taxon>Pseudomonadati</taxon>
        <taxon>Spirochaetota</taxon>
        <taxon>environmental samples</taxon>
    </lineage>
</organism>
<gene>
    <name evidence="1" type="ORF">TRIP_E230125</name>
</gene>
<protein>
    <submittedName>
        <fullName evidence="1">Uncharacterized protein</fullName>
    </submittedName>
</protein>
<evidence type="ECO:0000313" key="1">
    <source>
        <dbReference type="EMBL" id="VBB39942.1"/>
    </source>
</evidence>
<dbReference type="EMBL" id="UPXP01000016">
    <property type="protein sequence ID" value="VBB39942.1"/>
    <property type="molecule type" value="Genomic_DNA"/>
</dbReference>